<protein>
    <submittedName>
        <fullName evidence="1">Uncharacterized protein</fullName>
    </submittedName>
</protein>
<dbReference type="OrthoDB" id="3548913at2759"/>
<accession>A0A9N8K471</accession>
<reference evidence="1" key="1">
    <citation type="submission" date="2020-06" db="EMBL/GenBank/DDBJ databases">
        <authorList>
            <person name="Onetto C."/>
        </authorList>
    </citation>
    <scope>NUCLEOTIDE SEQUENCE</scope>
</reference>
<keyword evidence="2" id="KW-1185">Reference proteome</keyword>
<name>A0A9N8K471_9PEZI</name>
<comment type="caution">
    <text evidence="1">The sequence shown here is derived from an EMBL/GenBank/DDBJ whole genome shotgun (WGS) entry which is preliminary data.</text>
</comment>
<proteinExistence type="predicted"/>
<gene>
    <name evidence="1" type="ORF">AWRI4233_LOCUS9138</name>
</gene>
<feature type="non-terminal residue" evidence="1">
    <location>
        <position position="405"/>
    </location>
</feature>
<sequence>ASNMAQREGSPMAGLSELAYLRRLQKYQKRKSDYIDHRLHWLETSCEARHRMLQSAKDLRHELTESIQSGDRNKFSVLFNTFHTFRQACNEWDTQSPVIENMNNHPPDYRSGSFLEGLSPDTRDTLLTFLSHVSFDPFFLLDRLLGLPDITFTALSRPYSQSLTGTSIFGNHLRQPSDRTEHENTERFLDFSRSDVLALLLKLIPMDEHTPNGPFSGAWGIICAGLLSYQKAGSDKFVITVMNAHLGQLDKTARHYLDTWLLETIREGDFVLYHADRRPFRNNKGQLSSGFPNDDAKAVDDFFASAIEKLLLILKDNKLTRLIPSSVLSLAKSIVARLDPSSQQQQAAPYFLCTRWLFASYLSSLITSPERILHELAHRTRLIMEGVAYSWYVKPTLAAPRSYVL</sequence>
<dbReference type="PANTHER" id="PTHR42064">
    <property type="entry name" value="YALI0F28677P"/>
    <property type="match status" value="1"/>
</dbReference>
<dbReference type="EMBL" id="CAIJEO010000011">
    <property type="protein sequence ID" value="CAD0100313.1"/>
    <property type="molecule type" value="Genomic_DNA"/>
</dbReference>
<organism evidence="1 2">
    <name type="scientific">Aureobasidium mustum</name>
    <dbReference type="NCBI Taxonomy" id="2773714"/>
    <lineage>
        <taxon>Eukaryota</taxon>
        <taxon>Fungi</taxon>
        <taxon>Dikarya</taxon>
        <taxon>Ascomycota</taxon>
        <taxon>Pezizomycotina</taxon>
        <taxon>Dothideomycetes</taxon>
        <taxon>Dothideomycetidae</taxon>
        <taxon>Dothideales</taxon>
        <taxon>Saccotheciaceae</taxon>
        <taxon>Aureobasidium</taxon>
    </lineage>
</organism>
<dbReference type="AlphaFoldDB" id="A0A9N8K471"/>
<evidence type="ECO:0000313" key="2">
    <source>
        <dbReference type="Proteomes" id="UP000714618"/>
    </source>
</evidence>
<dbReference type="PANTHER" id="PTHR42064:SF1">
    <property type="entry name" value="YALI0F28677P"/>
    <property type="match status" value="1"/>
</dbReference>
<dbReference type="Proteomes" id="UP000714618">
    <property type="component" value="Unassembled WGS sequence"/>
</dbReference>
<evidence type="ECO:0000313" key="1">
    <source>
        <dbReference type="EMBL" id="CAD0100313.1"/>
    </source>
</evidence>